<dbReference type="OrthoDB" id="10253736at2759"/>
<organism evidence="3">
    <name type="scientific">Notodromas monacha</name>
    <dbReference type="NCBI Taxonomy" id="399045"/>
    <lineage>
        <taxon>Eukaryota</taxon>
        <taxon>Metazoa</taxon>
        <taxon>Ecdysozoa</taxon>
        <taxon>Arthropoda</taxon>
        <taxon>Crustacea</taxon>
        <taxon>Oligostraca</taxon>
        <taxon>Ostracoda</taxon>
        <taxon>Podocopa</taxon>
        <taxon>Podocopida</taxon>
        <taxon>Cypridocopina</taxon>
        <taxon>Cypridoidea</taxon>
        <taxon>Cyprididae</taxon>
        <taxon>Notodromas</taxon>
    </lineage>
</organism>
<comment type="similarity">
    <text evidence="1">Belongs to the short-chain dehydrogenases/reductases (SDR) family.</text>
</comment>
<keyword evidence="2" id="KW-0560">Oxidoreductase</keyword>
<keyword evidence="4" id="KW-1185">Reference proteome</keyword>
<evidence type="ECO:0000256" key="2">
    <source>
        <dbReference type="ARBA" id="ARBA00023002"/>
    </source>
</evidence>
<dbReference type="Gene3D" id="3.40.50.720">
    <property type="entry name" value="NAD(P)-binding Rossmann-like Domain"/>
    <property type="match status" value="1"/>
</dbReference>
<reference evidence="3" key="1">
    <citation type="submission" date="2020-11" db="EMBL/GenBank/DDBJ databases">
        <authorList>
            <person name="Tran Van P."/>
        </authorList>
    </citation>
    <scope>NUCLEOTIDE SEQUENCE</scope>
</reference>
<protein>
    <submittedName>
        <fullName evidence="3">Uncharacterized protein</fullName>
    </submittedName>
</protein>
<dbReference type="GO" id="GO:0016616">
    <property type="term" value="F:oxidoreductase activity, acting on the CH-OH group of donors, NAD or NADP as acceptor"/>
    <property type="evidence" value="ECO:0007669"/>
    <property type="project" value="TreeGrafter"/>
</dbReference>
<dbReference type="PANTHER" id="PTHR24322">
    <property type="entry name" value="PKSB"/>
    <property type="match status" value="1"/>
</dbReference>
<dbReference type="EMBL" id="CAJPEX010002841">
    <property type="protein sequence ID" value="CAG0921548.1"/>
    <property type="molecule type" value="Genomic_DNA"/>
</dbReference>
<sequence length="139" mass="15332">MPFVIFGYNAGVVSGKSFLSTSDQQNILTMNVNAICHFWASGSEVKTTCVCPYFVATGMFEGVRSNVLPILQPDYVTKEVIAAILTDQEMIVLPQIGNLLIFLKALLPVKAINTVEKFLGVHETMYAFKGRHESAQKTK</sequence>
<evidence type="ECO:0000313" key="4">
    <source>
        <dbReference type="Proteomes" id="UP000678499"/>
    </source>
</evidence>
<dbReference type="InterPro" id="IPR036291">
    <property type="entry name" value="NAD(P)-bd_dom_sf"/>
</dbReference>
<gene>
    <name evidence="3" type="ORF">NMOB1V02_LOCUS9043</name>
</gene>
<dbReference type="Proteomes" id="UP000678499">
    <property type="component" value="Unassembled WGS sequence"/>
</dbReference>
<dbReference type="AlphaFoldDB" id="A0A7R9BTN8"/>
<name>A0A7R9BTN8_9CRUS</name>
<dbReference type="PANTHER" id="PTHR24322:SF736">
    <property type="entry name" value="RETINOL DEHYDROGENASE 10"/>
    <property type="match status" value="1"/>
</dbReference>
<evidence type="ECO:0000256" key="1">
    <source>
        <dbReference type="ARBA" id="ARBA00006484"/>
    </source>
</evidence>
<dbReference type="EMBL" id="OA884878">
    <property type="protein sequence ID" value="CAD7281396.1"/>
    <property type="molecule type" value="Genomic_DNA"/>
</dbReference>
<accession>A0A7R9BTN8</accession>
<proteinExistence type="inferred from homology"/>
<dbReference type="SUPFAM" id="SSF51735">
    <property type="entry name" value="NAD(P)-binding Rossmann-fold domains"/>
    <property type="match status" value="1"/>
</dbReference>
<evidence type="ECO:0000313" key="3">
    <source>
        <dbReference type="EMBL" id="CAD7281396.1"/>
    </source>
</evidence>
<dbReference type="GO" id="GO:0005811">
    <property type="term" value="C:lipid droplet"/>
    <property type="evidence" value="ECO:0007669"/>
    <property type="project" value="TreeGrafter"/>
</dbReference>